<dbReference type="InterPro" id="IPR050109">
    <property type="entry name" value="HTH-type_TetR-like_transc_reg"/>
</dbReference>
<gene>
    <name evidence="6" type="ORF">GCM10020369_72230</name>
</gene>
<evidence type="ECO:0000256" key="1">
    <source>
        <dbReference type="ARBA" id="ARBA00023015"/>
    </source>
</evidence>
<dbReference type="Pfam" id="PF18556">
    <property type="entry name" value="TetR_C_35"/>
    <property type="match status" value="1"/>
</dbReference>
<keyword evidence="1" id="KW-0805">Transcription regulation</keyword>
<evidence type="ECO:0000259" key="5">
    <source>
        <dbReference type="PROSITE" id="PS50977"/>
    </source>
</evidence>
<keyword evidence="7" id="KW-1185">Reference proteome</keyword>
<keyword evidence="3" id="KW-0804">Transcription</keyword>
<name>A0ABP6T9J1_9ACTN</name>
<accession>A0ABP6T9J1</accession>
<comment type="caution">
    <text evidence="6">The sequence shown here is derived from an EMBL/GenBank/DDBJ whole genome shotgun (WGS) entry which is preliminary data.</text>
</comment>
<evidence type="ECO:0000256" key="2">
    <source>
        <dbReference type="ARBA" id="ARBA00023125"/>
    </source>
</evidence>
<protein>
    <submittedName>
        <fullName evidence="6">TetR family transcriptional regulator</fullName>
    </submittedName>
</protein>
<dbReference type="InterPro" id="IPR009057">
    <property type="entry name" value="Homeodomain-like_sf"/>
</dbReference>
<dbReference type="SUPFAM" id="SSF46689">
    <property type="entry name" value="Homeodomain-like"/>
    <property type="match status" value="1"/>
</dbReference>
<sequence length="213" mass="22877">MSTDEFVGAGSSEGRRRYVERARAGMREAVLDAVEVLVRDRGWQQTRMADVADAAGVSRQTVYQLFGSREELAQHYVLREADRFLGTVEDAVAGNADDPYAAVEAALDAFLTGAADNLMVKAILCGDGSSDLLPLVTTQSLPVIEVARERLIAVIDAHWPTLAEGDVRVFAETIVRLAISHATVASGDTSRAVQDVAVVLRPFIAEVFAQASS</sequence>
<dbReference type="PRINTS" id="PR00455">
    <property type="entry name" value="HTHTETR"/>
</dbReference>
<dbReference type="PROSITE" id="PS50977">
    <property type="entry name" value="HTH_TETR_2"/>
    <property type="match status" value="1"/>
</dbReference>
<dbReference type="PANTHER" id="PTHR30055">
    <property type="entry name" value="HTH-TYPE TRANSCRIPTIONAL REGULATOR RUTR"/>
    <property type="match status" value="1"/>
</dbReference>
<evidence type="ECO:0000313" key="6">
    <source>
        <dbReference type="EMBL" id="GAA3396244.1"/>
    </source>
</evidence>
<dbReference type="InterPro" id="IPR001647">
    <property type="entry name" value="HTH_TetR"/>
</dbReference>
<evidence type="ECO:0000256" key="3">
    <source>
        <dbReference type="ARBA" id="ARBA00023163"/>
    </source>
</evidence>
<reference evidence="7" key="1">
    <citation type="journal article" date="2019" name="Int. J. Syst. Evol. Microbiol.">
        <title>The Global Catalogue of Microorganisms (GCM) 10K type strain sequencing project: providing services to taxonomists for standard genome sequencing and annotation.</title>
        <authorList>
            <consortium name="The Broad Institute Genomics Platform"/>
            <consortium name="The Broad Institute Genome Sequencing Center for Infectious Disease"/>
            <person name="Wu L."/>
            <person name="Ma J."/>
        </authorList>
    </citation>
    <scope>NUCLEOTIDE SEQUENCE [LARGE SCALE GENOMIC DNA]</scope>
    <source>
        <strain evidence="7">JCM 9458</strain>
    </source>
</reference>
<feature type="domain" description="HTH tetR-type" evidence="5">
    <location>
        <begin position="24"/>
        <end position="84"/>
    </location>
</feature>
<dbReference type="PANTHER" id="PTHR30055:SF234">
    <property type="entry name" value="HTH-TYPE TRANSCRIPTIONAL REGULATOR BETI"/>
    <property type="match status" value="1"/>
</dbReference>
<dbReference type="Gene3D" id="1.10.357.10">
    <property type="entry name" value="Tetracycline Repressor, domain 2"/>
    <property type="match status" value="1"/>
</dbReference>
<dbReference type="Proteomes" id="UP001501676">
    <property type="component" value="Unassembled WGS sequence"/>
</dbReference>
<dbReference type="EMBL" id="BAAAYN010000054">
    <property type="protein sequence ID" value="GAA3396244.1"/>
    <property type="molecule type" value="Genomic_DNA"/>
</dbReference>
<organism evidence="6 7">
    <name type="scientific">Cryptosporangium minutisporangium</name>
    <dbReference type="NCBI Taxonomy" id="113569"/>
    <lineage>
        <taxon>Bacteria</taxon>
        <taxon>Bacillati</taxon>
        <taxon>Actinomycetota</taxon>
        <taxon>Actinomycetes</taxon>
        <taxon>Cryptosporangiales</taxon>
        <taxon>Cryptosporangiaceae</taxon>
        <taxon>Cryptosporangium</taxon>
    </lineage>
</organism>
<evidence type="ECO:0000256" key="4">
    <source>
        <dbReference type="PROSITE-ProRule" id="PRU00335"/>
    </source>
</evidence>
<proteinExistence type="predicted"/>
<dbReference type="Pfam" id="PF00440">
    <property type="entry name" value="TetR_N"/>
    <property type="match status" value="1"/>
</dbReference>
<feature type="DNA-binding region" description="H-T-H motif" evidence="4">
    <location>
        <begin position="47"/>
        <end position="66"/>
    </location>
</feature>
<dbReference type="RefSeq" id="WP_345732785.1">
    <property type="nucleotide sequence ID" value="NZ_BAAAYN010000054.1"/>
</dbReference>
<keyword evidence="2 4" id="KW-0238">DNA-binding</keyword>
<evidence type="ECO:0000313" key="7">
    <source>
        <dbReference type="Proteomes" id="UP001501676"/>
    </source>
</evidence>
<dbReference type="InterPro" id="IPR040611">
    <property type="entry name" value="AlkX_C"/>
</dbReference>